<accession>A0A5E4AC61</accession>
<feature type="region of interest" description="Disordered" evidence="1">
    <location>
        <begin position="99"/>
        <end position="122"/>
    </location>
</feature>
<protein>
    <submittedName>
        <fullName evidence="3">Uncharacterized protein</fullName>
    </submittedName>
</protein>
<feature type="region of interest" description="Disordered" evidence="1">
    <location>
        <begin position="1"/>
        <end position="60"/>
    </location>
</feature>
<evidence type="ECO:0000313" key="4">
    <source>
        <dbReference type="Proteomes" id="UP000335636"/>
    </source>
</evidence>
<evidence type="ECO:0000313" key="2">
    <source>
        <dbReference type="EMBL" id="KAF7470543.1"/>
    </source>
</evidence>
<proteinExistence type="predicted"/>
<dbReference type="EMBL" id="WJEC01007155">
    <property type="protein sequence ID" value="KAF7470543.1"/>
    <property type="molecule type" value="Genomic_DNA"/>
</dbReference>
<organism evidence="3 4">
    <name type="scientific">Marmota monax</name>
    <name type="common">Woodchuck</name>
    <dbReference type="NCBI Taxonomy" id="9995"/>
    <lineage>
        <taxon>Eukaryota</taxon>
        <taxon>Metazoa</taxon>
        <taxon>Chordata</taxon>
        <taxon>Craniata</taxon>
        <taxon>Vertebrata</taxon>
        <taxon>Euteleostomi</taxon>
        <taxon>Mammalia</taxon>
        <taxon>Eutheria</taxon>
        <taxon>Euarchontoglires</taxon>
        <taxon>Glires</taxon>
        <taxon>Rodentia</taxon>
        <taxon>Sciuromorpha</taxon>
        <taxon>Sciuridae</taxon>
        <taxon>Xerinae</taxon>
        <taxon>Marmotini</taxon>
        <taxon>Marmota</taxon>
    </lineage>
</organism>
<dbReference type="Proteomes" id="UP000662637">
    <property type="component" value="Unassembled WGS sequence"/>
</dbReference>
<gene>
    <name evidence="2" type="ORF">GHT09_018077</name>
    <name evidence="3" type="ORF">MONAX_5E029105</name>
</gene>
<evidence type="ECO:0000313" key="3">
    <source>
        <dbReference type="EMBL" id="VTJ54550.1"/>
    </source>
</evidence>
<reference evidence="2" key="2">
    <citation type="submission" date="2020-08" db="EMBL/GenBank/DDBJ databases">
        <authorList>
            <person name="Shumante A."/>
            <person name="Zimin A.V."/>
            <person name="Puiu D."/>
            <person name="Salzberg S.L."/>
        </authorList>
    </citation>
    <scope>NUCLEOTIDE SEQUENCE</scope>
    <source>
        <strain evidence="2">WC2-LM</strain>
        <tissue evidence="2">Liver</tissue>
    </source>
</reference>
<dbReference type="AlphaFoldDB" id="A0A5E4AC61"/>
<keyword evidence="4" id="KW-1185">Reference proteome</keyword>
<dbReference type="EMBL" id="CABDUW010000039">
    <property type="protein sequence ID" value="VTJ54550.1"/>
    <property type="molecule type" value="Genomic_DNA"/>
</dbReference>
<dbReference type="Proteomes" id="UP000335636">
    <property type="component" value="Unassembled WGS sequence"/>
</dbReference>
<feature type="compositionally biased region" description="Basic and acidic residues" evidence="1">
    <location>
        <begin position="99"/>
        <end position="108"/>
    </location>
</feature>
<evidence type="ECO:0000256" key="1">
    <source>
        <dbReference type="SAM" id="MobiDB-lite"/>
    </source>
</evidence>
<reference evidence="3 4" key="1">
    <citation type="submission" date="2019-04" db="EMBL/GenBank/DDBJ databases">
        <authorList>
            <person name="Alioto T."/>
            <person name="Alioto T."/>
        </authorList>
    </citation>
    <scope>NUCLEOTIDE SEQUENCE [LARGE SCALE GENOMIC DNA]</scope>
</reference>
<name>A0A5E4AC61_MARMO</name>
<sequence length="122" mass="13055">MQSIHLAQPGLLSEAREPRGPASLLTRALLTGKSTTQHPRSSAHPDEPAPGIPPARDCLRSRNPASVTGCVVTACQGCAGLSPQAEINQRIRGHECRSISQHTEKAGEKSCSGGLHRRHLRR</sequence>